<dbReference type="Proteomes" id="UP001313282">
    <property type="component" value="Unassembled WGS sequence"/>
</dbReference>
<dbReference type="AlphaFoldDB" id="A0AAN8MZJ0"/>
<name>A0AAN8MZJ0_9PEZI</name>
<dbReference type="EMBL" id="JAVHNR010000004">
    <property type="protein sequence ID" value="KAK6345182.1"/>
    <property type="molecule type" value="Genomic_DNA"/>
</dbReference>
<comment type="caution">
    <text evidence="1">The sequence shown here is derived from an EMBL/GenBank/DDBJ whole genome shotgun (WGS) entry which is preliminary data.</text>
</comment>
<evidence type="ECO:0000313" key="2">
    <source>
        <dbReference type="Proteomes" id="UP001313282"/>
    </source>
</evidence>
<gene>
    <name evidence="1" type="ORF">TWF718_007108</name>
</gene>
<reference evidence="1 2" key="1">
    <citation type="submission" date="2019-10" db="EMBL/GenBank/DDBJ databases">
        <authorList>
            <person name="Palmer J.M."/>
        </authorList>
    </citation>
    <scope>NUCLEOTIDE SEQUENCE [LARGE SCALE GENOMIC DNA]</scope>
    <source>
        <strain evidence="1 2">TWF718</strain>
    </source>
</reference>
<proteinExistence type="predicted"/>
<accession>A0AAN8MZJ0</accession>
<keyword evidence="2" id="KW-1185">Reference proteome</keyword>
<evidence type="ECO:0008006" key="3">
    <source>
        <dbReference type="Google" id="ProtNLM"/>
    </source>
</evidence>
<sequence length="408" mass="47575">MQLNITTLPIELRIKILHHLPSPSSLLSAILSARSIHAAYSEARTSIITSSLQNSTSESSVYCNFLTYALIVFHQKRIITIDRLHKFLRPYLSFANPGYNVKWQEQNVVPWEICPPPDFYNLRSKVHHSVILWATEFCTSKLHKYPKTHEITGCSMKPDPPTALEIARATRVFYQYFLYTIISSDIFFHGGDVDNMGRPTTGKPEIQSMGAFVESVGYRDRKVIDWFLREWMVELVGEIVRKCVKDEKNPVRRAAEAWGVNIPTLEGKVNEATQALITRLGPIQLWKFVFDSPYDEQFKIYCQDPAALDRDSFYPWEILWVERKQVEAYDAKLRICTGFVEIGSDRVFEWWDTTEGVMKEGIMWDERRLEKMGLEWPTVKEGVEVQWYKKDTKWKDRELATGECDCYW</sequence>
<protein>
    <recommendedName>
        <fullName evidence="3">F-box domain-containing protein</fullName>
    </recommendedName>
</protein>
<organism evidence="1 2">
    <name type="scientific">Orbilia javanica</name>
    <dbReference type="NCBI Taxonomy" id="47235"/>
    <lineage>
        <taxon>Eukaryota</taxon>
        <taxon>Fungi</taxon>
        <taxon>Dikarya</taxon>
        <taxon>Ascomycota</taxon>
        <taxon>Pezizomycotina</taxon>
        <taxon>Orbiliomycetes</taxon>
        <taxon>Orbiliales</taxon>
        <taxon>Orbiliaceae</taxon>
        <taxon>Orbilia</taxon>
    </lineage>
</organism>
<evidence type="ECO:0000313" key="1">
    <source>
        <dbReference type="EMBL" id="KAK6345182.1"/>
    </source>
</evidence>